<comment type="caution">
    <text evidence="1">The sequence shown here is derived from an EMBL/GenBank/DDBJ whole genome shotgun (WGS) entry which is preliminary data.</text>
</comment>
<dbReference type="OrthoDB" id="10050977at2759"/>
<evidence type="ECO:0008006" key="4">
    <source>
        <dbReference type="Google" id="ProtNLM"/>
    </source>
</evidence>
<dbReference type="EMBL" id="BGPR01061506">
    <property type="protein sequence ID" value="GBO37146.1"/>
    <property type="molecule type" value="Genomic_DNA"/>
</dbReference>
<name>A0A4Y2WKH3_ARAVE</name>
<dbReference type="AlphaFoldDB" id="A0A4Y2WKH3"/>
<protein>
    <recommendedName>
        <fullName evidence="4">DUF4371 domain-containing protein</fullName>
    </recommendedName>
</protein>
<dbReference type="Proteomes" id="UP000499080">
    <property type="component" value="Unassembled WGS sequence"/>
</dbReference>
<gene>
    <name evidence="2" type="ORF">AVEN_122130_1</name>
    <name evidence="1" type="ORF">AVEN_233302_1</name>
</gene>
<organism evidence="1 3">
    <name type="scientific">Araneus ventricosus</name>
    <name type="common">Orbweaver spider</name>
    <name type="synonym">Epeira ventricosa</name>
    <dbReference type="NCBI Taxonomy" id="182803"/>
    <lineage>
        <taxon>Eukaryota</taxon>
        <taxon>Metazoa</taxon>
        <taxon>Ecdysozoa</taxon>
        <taxon>Arthropoda</taxon>
        <taxon>Chelicerata</taxon>
        <taxon>Arachnida</taxon>
        <taxon>Araneae</taxon>
        <taxon>Araneomorphae</taxon>
        <taxon>Entelegynae</taxon>
        <taxon>Araneoidea</taxon>
        <taxon>Araneidae</taxon>
        <taxon>Araneus</taxon>
    </lineage>
</organism>
<reference evidence="1 3" key="1">
    <citation type="journal article" date="2019" name="Sci. Rep.">
        <title>Orb-weaving spider Araneus ventricosus genome elucidates the spidroin gene catalogue.</title>
        <authorList>
            <person name="Kono N."/>
            <person name="Nakamura H."/>
            <person name="Ohtoshi R."/>
            <person name="Moran D.A.P."/>
            <person name="Shinohara A."/>
            <person name="Yoshida Y."/>
            <person name="Fujiwara M."/>
            <person name="Mori M."/>
            <person name="Tomita M."/>
            <person name="Arakawa K."/>
        </authorList>
    </citation>
    <scope>NUCLEOTIDE SEQUENCE [LARGE SCALE GENOMIC DNA]</scope>
</reference>
<proteinExistence type="predicted"/>
<accession>A0A4Y2WKH3</accession>
<evidence type="ECO:0000313" key="3">
    <source>
        <dbReference type="Proteomes" id="UP000499080"/>
    </source>
</evidence>
<evidence type="ECO:0000313" key="2">
    <source>
        <dbReference type="EMBL" id="GBO37150.1"/>
    </source>
</evidence>
<evidence type="ECO:0000313" key="1">
    <source>
        <dbReference type="EMBL" id="GBO37146.1"/>
    </source>
</evidence>
<keyword evidence="3" id="KW-1185">Reference proteome</keyword>
<dbReference type="EMBL" id="BGPR01061515">
    <property type="protein sequence ID" value="GBO37150.1"/>
    <property type="molecule type" value="Genomic_DNA"/>
</dbReference>
<sequence>MIYLDTKACWNNLLSMLERCLEIKSAISKALINIKEQRILDNVGFETRTAIVAGLKPVKIGLEKVRSRKATSLTAEAVFAYIIAEFNQQNSEFAKNVTCDIFSGPKN</sequence>